<comment type="caution">
    <text evidence="2">The sequence shown here is derived from an EMBL/GenBank/DDBJ whole genome shotgun (WGS) entry which is preliminary data.</text>
</comment>
<feature type="region of interest" description="Disordered" evidence="1">
    <location>
        <begin position="1"/>
        <end position="21"/>
    </location>
</feature>
<organism evidence="2 3">
    <name type="scientific">Goekera deserti</name>
    <dbReference type="NCBI Taxonomy" id="2497753"/>
    <lineage>
        <taxon>Bacteria</taxon>
        <taxon>Bacillati</taxon>
        <taxon>Actinomycetota</taxon>
        <taxon>Actinomycetes</taxon>
        <taxon>Geodermatophilales</taxon>
        <taxon>Geodermatophilaceae</taxon>
        <taxon>Goekera</taxon>
    </lineage>
</organism>
<reference evidence="2 3" key="1">
    <citation type="submission" date="2020-02" db="EMBL/GenBank/DDBJ databases">
        <title>The whole genome sequence of CPCC 205119.</title>
        <authorList>
            <person name="Jiang Z."/>
        </authorList>
    </citation>
    <scope>NUCLEOTIDE SEQUENCE [LARGE SCALE GENOMIC DNA]</scope>
    <source>
        <strain evidence="2 3">CPCC 205119</strain>
    </source>
</reference>
<dbReference type="Proteomes" id="UP000470470">
    <property type="component" value="Unassembled WGS sequence"/>
</dbReference>
<proteinExistence type="predicted"/>
<accession>A0A7K3WME1</accession>
<evidence type="ECO:0000256" key="1">
    <source>
        <dbReference type="SAM" id="MobiDB-lite"/>
    </source>
</evidence>
<dbReference type="AlphaFoldDB" id="A0A7K3WME1"/>
<name>A0A7K3WME1_9ACTN</name>
<dbReference type="RefSeq" id="WP_152729544.1">
    <property type="nucleotide sequence ID" value="NZ_JAABOZ010000003.1"/>
</dbReference>
<dbReference type="EMBL" id="JAAGWK010000043">
    <property type="protein sequence ID" value="NEL56703.1"/>
    <property type="molecule type" value="Genomic_DNA"/>
</dbReference>
<keyword evidence="3" id="KW-1185">Reference proteome</keyword>
<sequence length="180" mass="19630">MSAVIVRNSRSGDSPPEPPRTAQDTLYPYAMFFDGGKYIAYADDPVDLLSALTTGYADLDDAGQMQARIRLAIDAQVALQAVINAEADPAALAALTEEETAALTGPCFEQPRIDFWYPEIPLVVVESGYQPYTDINRPISGIADVEYPPNMIWLKPLDEWDLLVSLADAGYISLSQATDL</sequence>
<evidence type="ECO:0000313" key="3">
    <source>
        <dbReference type="Proteomes" id="UP000470470"/>
    </source>
</evidence>
<evidence type="ECO:0000313" key="2">
    <source>
        <dbReference type="EMBL" id="NEL56703.1"/>
    </source>
</evidence>
<gene>
    <name evidence="2" type="ORF">G1H19_22295</name>
</gene>
<protein>
    <submittedName>
        <fullName evidence="2">Uncharacterized protein</fullName>
    </submittedName>
</protein>